<accession>A0A517YWN2</accession>
<dbReference type="RefSeq" id="WP_145078685.1">
    <property type="nucleotide sequence ID" value="NZ_CP036425.1"/>
</dbReference>
<comment type="catalytic activity">
    <reaction evidence="10 12">
        <text>dTMP + ATP = dTDP + ADP</text>
        <dbReference type="Rhea" id="RHEA:13517"/>
        <dbReference type="ChEBI" id="CHEBI:30616"/>
        <dbReference type="ChEBI" id="CHEBI:58369"/>
        <dbReference type="ChEBI" id="CHEBI:63528"/>
        <dbReference type="ChEBI" id="CHEBI:456216"/>
        <dbReference type="EC" id="2.7.4.9"/>
    </reaction>
</comment>
<dbReference type="KEGG" id="pcor:KS4_26780"/>
<comment type="similarity">
    <text evidence="1 12">Belongs to the thymidylate kinase family.</text>
</comment>
<dbReference type="Proteomes" id="UP000317369">
    <property type="component" value="Chromosome"/>
</dbReference>
<dbReference type="Pfam" id="PF02223">
    <property type="entry name" value="Thymidylate_kin"/>
    <property type="match status" value="1"/>
</dbReference>
<evidence type="ECO:0000256" key="6">
    <source>
        <dbReference type="ARBA" id="ARBA00022741"/>
    </source>
</evidence>
<proteinExistence type="inferred from homology"/>
<evidence type="ECO:0000256" key="12">
    <source>
        <dbReference type="HAMAP-Rule" id="MF_00165"/>
    </source>
</evidence>
<evidence type="ECO:0000256" key="11">
    <source>
        <dbReference type="ARBA" id="ARBA00057735"/>
    </source>
</evidence>
<dbReference type="EMBL" id="CP036425">
    <property type="protein sequence ID" value="QDU34607.1"/>
    <property type="molecule type" value="Genomic_DNA"/>
</dbReference>
<keyword evidence="15" id="KW-1185">Reference proteome</keyword>
<evidence type="ECO:0000256" key="7">
    <source>
        <dbReference type="ARBA" id="ARBA00022777"/>
    </source>
</evidence>
<name>A0A517YWN2_9BACT</name>
<dbReference type="NCBIfam" id="TIGR00041">
    <property type="entry name" value="DTMP_kinase"/>
    <property type="match status" value="1"/>
</dbReference>
<feature type="domain" description="Thymidylate kinase-like" evidence="13">
    <location>
        <begin position="24"/>
        <end position="222"/>
    </location>
</feature>
<dbReference type="FunFam" id="3.40.50.300:FF:000225">
    <property type="entry name" value="Thymidylate kinase"/>
    <property type="match status" value="1"/>
</dbReference>
<protein>
    <recommendedName>
        <fullName evidence="3 12">Thymidylate kinase</fullName>
        <ecNumber evidence="2 12">2.7.4.9</ecNumber>
    </recommendedName>
    <alternativeName>
        <fullName evidence="9 12">dTMP kinase</fullName>
    </alternativeName>
</protein>
<dbReference type="OrthoDB" id="9774907at2"/>
<feature type="binding site" evidence="12">
    <location>
        <begin position="26"/>
        <end position="33"/>
    </location>
    <ligand>
        <name>ATP</name>
        <dbReference type="ChEBI" id="CHEBI:30616"/>
    </ligand>
</feature>
<dbReference type="SUPFAM" id="SSF52540">
    <property type="entry name" value="P-loop containing nucleoside triphosphate hydrolases"/>
    <property type="match status" value="1"/>
</dbReference>
<evidence type="ECO:0000256" key="10">
    <source>
        <dbReference type="ARBA" id="ARBA00048743"/>
    </source>
</evidence>
<sequence>MSKSKKKDASSKWVYNLRSRFIVFDGPDGSGKSTQFRRLSEFVHDNGIETCEVREPGGSSIGEKIREILLDPANDEMVLRCEMLLYMASRAQLAEECIKPSMMDGQLILVDRFISSTLAYQGAAGGLDPSDIMAVGEFALQDVWPDLTVIFDVDELTAQHRLVGKSKRKKHLETTQMSLFSDRMELKGADYHRNVRQGFLDQAEANPDKYLVIDATKKEEVVWKNFITQLKKRVETW</sequence>
<evidence type="ECO:0000313" key="14">
    <source>
        <dbReference type="EMBL" id="QDU34607.1"/>
    </source>
</evidence>
<evidence type="ECO:0000256" key="5">
    <source>
        <dbReference type="ARBA" id="ARBA00022727"/>
    </source>
</evidence>
<dbReference type="PROSITE" id="PS01331">
    <property type="entry name" value="THYMIDYLATE_KINASE"/>
    <property type="match status" value="1"/>
</dbReference>
<keyword evidence="4 12" id="KW-0808">Transferase</keyword>
<gene>
    <name evidence="12 14" type="primary">tmk</name>
    <name evidence="14" type="ORF">KS4_26780</name>
</gene>
<keyword evidence="5 12" id="KW-0545">Nucleotide biosynthesis</keyword>
<evidence type="ECO:0000256" key="2">
    <source>
        <dbReference type="ARBA" id="ARBA00012980"/>
    </source>
</evidence>
<dbReference type="GO" id="GO:0005829">
    <property type="term" value="C:cytosol"/>
    <property type="evidence" value="ECO:0007669"/>
    <property type="project" value="TreeGrafter"/>
</dbReference>
<dbReference type="GO" id="GO:0006227">
    <property type="term" value="P:dUDP biosynthetic process"/>
    <property type="evidence" value="ECO:0007669"/>
    <property type="project" value="TreeGrafter"/>
</dbReference>
<dbReference type="InterPro" id="IPR027417">
    <property type="entry name" value="P-loop_NTPase"/>
</dbReference>
<dbReference type="CDD" id="cd01672">
    <property type="entry name" value="TMPK"/>
    <property type="match status" value="1"/>
</dbReference>
<dbReference type="GO" id="GO:0006235">
    <property type="term" value="P:dTTP biosynthetic process"/>
    <property type="evidence" value="ECO:0007669"/>
    <property type="project" value="UniProtKB-UniRule"/>
</dbReference>
<reference evidence="14 15" key="1">
    <citation type="submission" date="2019-02" db="EMBL/GenBank/DDBJ databases">
        <title>Deep-cultivation of Planctomycetes and their phenomic and genomic characterization uncovers novel biology.</title>
        <authorList>
            <person name="Wiegand S."/>
            <person name="Jogler M."/>
            <person name="Boedeker C."/>
            <person name="Pinto D."/>
            <person name="Vollmers J."/>
            <person name="Rivas-Marin E."/>
            <person name="Kohn T."/>
            <person name="Peeters S.H."/>
            <person name="Heuer A."/>
            <person name="Rast P."/>
            <person name="Oberbeckmann S."/>
            <person name="Bunk B."/>
            <person name="Jeske O."/>
            <person name="Meyerdierks A."/>
            <person name="Storesund J.E."/>
            <person name="Kallscheuer N."/>
            <person name="Luecker S."/>
            <person name="Lage O.M."/>
            <person name="Pohl T."/>
            <person name="Merkel B.J."/>
            <person name="Hornburger P."/>
            <person name="Mueller R.-W."/>
            <person name="Bruemmer F."/>
            <person name="Labrenz M."/>
            <person name="Spormann A.M."/>
            <person name="Op den Camp H."/>
            <person name="Overmann J."/>
            <person name="Amann R."/>
            <person name="Jetten M.S.M."/>
            <person name="Mascher T."/>
            <person name="Medema M.H."/>
            <person name="Devos D.P."/>
            <person name="Kaster A.-K."/>
            <person name="Ovreas L."/>
            <person name="Rohde M."/>
            <person name="Galperin M.Y."/>
            <person name="Jogler C."/>
        </authorList>
    </citation>
    <scope>NUCLEOTIDE SEQUENCE [LARGE SCALE GENOMIC DNA]</scope>
    <source>
        <strain evidence="14 15">KS4</strain>
    </source>
</reference>
<evidence type="ECO:0000259" key="13">
    <source>
        <dbReference type="Pfam" id="PF02223"/>
    </source>
</evidence>
<dbReference type="GO" id="GO:0005524">
    <property type="term" value="F:ATP binding"/>
    <property type="evidence" value="ECO:0007669"/>
    <property type="project" value="UniProtKB-UniRule"/>
</dbReference>
<dbReference type="InterPro" id="IPR018095">
    <property type="entry name" value="Thymidylate_kin_CS"/>
</dbReference>
<evidence type="ECO:0000313" key="15">
    <source>
        <dbReference type="Proteomes" id="UP000317369"/>
    </source>
</evidence>
<dbReference type="GO" id="GO:0006233">
    <property type="term" value="P:dTDP biosynthetic process"/>
    <property type="evidence" value="ECO:0007669"/>
    <property type="project" value="InterPro"/>
</dbReference>
<dbReference type="EC" id="2.7.4.9" evidence="2 12"/>
<evidence type="ECO:0000256" key="8">
    <source>
        <dbReference type="ARBA" id="ARBA00022840"/>
    </source>
</evidence>
<dbReference type="InterPro" id="IPR018094">
    <property type="entry name" value="Thymidylate_kinase"/>
</dbReference>
<dbReference type="GO" id="GO:0004798">
    <property type="term" value="F:dTMP kinase activity"/>
    <property type="evidence" value="ECO:0007669"/>
    <property type="project" value="UniProtKB-UniRule"/>
</dbReference>
<keyword evidence="6 12" id="KW-0547">Nucleotide-binding</keyword>
<dbReference type="AlphaFoldDB" id="A0A517YWN2"/>
<keyword evidence="8 12" id="KW-0067">ATP-binding</keyword>
<evidence type="ECO:0000256" key="4">
    <source>
        <dbReference type="ARBA" id="ARBA00022679"/>
    </source>
</evidence>
<organism evidence="14 15">
    <name type="scientific">Poriferisphaera corsica</name>
    <dbReference type="NCBI Taxonomy" id="2528020"/>
    <lineage>
        <taxon>Bacteria</taxon>
        <taxon>Pseudomonadati</taxon>
        <taxon>Planctomycetota</taxon>
        <taxon>Phycisphaerae</taxon>
        <taxon>Phycisphaerales</taxon>
        <taxon>Phycisphaeraceae</taxon>
        <taxon>Poriferisphaera</taxon>
    </lineage>
</organism>
<evidence type="ECO:0000256" key="1">
    <source>
        <dbReference type="ARBA" id="ARBA00009776"/>
    </source>
</evidence>
<dbReference type="Gene3D" id="3.40.50.300">
    <property type="entry name" value="P-loop containing nucleotide triphosphate hydrolases"/>
    <property type="match status" value="1"/>
</dbReference>
<evidence type="ECO:0000256" key="3">
    <source>
        <dbReference type="ARBA" id="ARBA00017144"/>
    </source>
</evidence>
<dbReference type="HAMAP" id="MF_00165">
    <property type="entry name" value="Thymidylate_kinase"/>
    <property type="match status" value="1"/>
</dbReference>
<dbReference type="PANTHER" id="PTHR10344:SF4">
    <property type="entry name" value="UMP-CMP KINASE 2, MITOCHONDRIAL"/>
    <property type="match status" value="1"/>
</dbReference>
<dbReference type="PANTHER" id="PTHR10344">
    <property type="entry name" value="THYMIDYLATE KINASE"/>
    <property type="match status" value="1"/>
</dbReference>
<dbReference type="InterPro" id="IPR039430">
    <property type="entry name" value="Thymidylate_kin-like_dom"/>
</dbReference>
<evidence type="ECO:0000256" key="9">
    <source>
        <dbReference type="ARBA" id="ARBA00029962"/>
    </source>
</evidence>
<comment type="function">
    <text evidence="11 12">Phosphorylation of dTMP to form dTDP in both de novo and salvage pathways of dTTP synthesis.</text>
</comment>
<keyword evidence="7 12" id="KW-0418">Kinase</keyword>